<protein>
    <submittedName>
        <fullName evidence="1">Uncharacterized protein</fullName>
    </submittedName>
</protein>
<sequence>MAVDYLDEVAISEVFIGELQKKTGKDSSLSGILQLRQQQLEALRSKQETATRSLKGALSF</sequence>
<dbReference type="AlphaFoldDB" id="A0A1F5H3F1"/>
<proteinExistence type="predicted"/>
<comment type="caution">
    <text evidence="1">The sequence shown here is derived from an EMBL/GenBank/DDBJ whole genome shotgun (WGS) entry which is preliminary data.</text>
</comment>
<gene>
    <name evidence="1" type="ORF">A3B54_05290</name>
</gene>
<reference evidence="1 2" key="1">
    <citation type="journal article" date="2016" name="Nat. Commun.">
        <title>Thousands of microbial genomes shed light on interconnected biogeochemical processes in an aquifer system.</title>
        <authorList>
            <person name="Anantharaman K."/>
            <person name="Brown C.T."/>
            <person name="Hug L.A."/>
            <person name="Sharon I."/>
            <person name="Castelle C.J."/>
            <person name="Probst A.J."/>
            <person name="Thomas B.C."/>
            <person name="Singh A."/>
            <person name="Wilkins M.J."/>
            <person name="Karaoz U."/>
            <person name="Brodie E.L."/>
            <person name="Williams K.H."/>
            <person name="Hubbard S.S."/>
            <person name="Banfield J.F."/>
        </authorList>
    </citation>
    <scope>NUCLEOTIDE SEQUENCE [LARGE SCALE GENOMIC DNA]</scope>
</reference>
<dbReference type="EMBL" id="MFBT01000034">
    <property type="protein sequence ID" value="OGD98567.1"/>
    <property type="molecule type" value="Genomic_DNA"/>
</dbReference>
<name>A0A1F5H3F1_9BACT</name>
<evidence type="ECO:0000313" key="1">
    <source>
        <dbReference type="EMBL" id="OGD98567.1"/>
    </source>
</evidence>
<evidence type="ECO:0000313" key="2">
    <source>
        <dbReference type="Proteomes" id="UP000177039"/>
    </source>
</evidence>
<organism evidence="1 2">
    <name type="scientific">Candidatus Curtissbacteria bacterium RIFCSPLOWO2_01_FULL_42_50</name>
    <dbReference type="NCBI Taxonomy" id="1797730"/>
    <lineage>
        <taxon>Bacteria</taxon>
        <taxon>Candidatus Curtissiibacteriota</taxon>
    </lineage>
</organism>
<accession>A0A1F5H3F1</accession>
<dbReference type="Proteomes" id="UP000177039">
    <property type="component" value="Unassembled WGS sequence"/>
</dbReference>